<dbReference type="Proteomes" id="UP000729357">
    <property type="component" value="Unassembled WGS sequence"/>
</dbReference>
<proteinExistence type="predicted"/>
<feature type="transmembrane region" description="Helical" evidence="1">
    <location>
        <begin position="21"/>
        <end position="47"/>
    </location>
</feature>
<dbReference type="AlphaFoldDB" id="A0A9P8K0L3"/>
<reference evidence="2" key="1">
    <citation type="journal article" date="2021" name="J Fungi (Basel)">
        <title>Virulence traits and population genomics of the black yeast Aureobasidium melanogenum.</title>
        <authorList>
            <person name="Cernosa A."/>
            <person name="Sun X."/>
            <person name="Gostincar C."/>
            <person name="Fang C."/>
            <person name="Gunde-Cimerman N."/>
            <person name="Song Z."/>
        </authorList>
    </citation>
    <scope>NUCLEOTIDE SEQUENCE</scope>
    <source>
        <strain evidence="2">EXF-9298</strain>
    </source>
</reference>
<sequence length="201" mass="22934">MTFLDTADMTHNRKTAWSGKVLIPMWTIQIAATLSNIIGYICFLVWYRNYSYNWTSGGAQYNMNRATYGFISAVILVILWFVALSMIIFEIARFHKKNLPVKTMLTSQIILSAFCTICFLLEMVGLFLNVDGGIKTVLNFFATIVALAFFYGTLIYTSVIYHRRKLAKRESKKSYGMTGLDEEAGHGRRICIKETKNRSEG</sequence>
<feature type="transmembrane region" description="Helical" evidence="1">
    <location>
        <begin position="109"/>
        <end position="128"/>
    </location>
</feature>
<organism evidence="2 3">
    <name type="scientific">Aureobasidium melanogenum</name>
    <name type="common">Aureobasidium pullulans var. melanogenum</name>
    <dbReference type="NCBI Taxonomy" id="46634"/>
    <lineage>
        <taxon>Eukaryota</taxon>
        <taxon>Fungi</taxon>
        <taxon>Dikarya</taxon>
        <taxon>Ascomycota</taxon>
        <taxon>Pezizomycotina</taxon>
        <taxon>Dothideomycetes</taxon>
        <taxon>Dothideomycetidae</taxon>
        <taxon>Dothideales</taxon>
        <taxon>Saccotheciaceae</taxon>
        <taxon>Aureobasidium</taxon>
    </lineage>
</organism>
<feature type="transmembrane region" description="Helical" evidence="1">
    <location>
        <begin position="67"/>
        <end position="89"/>
    </location>
</feature>
<comment type="caution">
    <text evidence="2">The sequence shown here is derived from an EMBL/GenBank/DDBJ whole genome shotgun (WGS) entry which is preliminary data.</text>
</comment>
<feature type="non-terminal residue" evidence="2">
    <location>
        <position position="201"/>
    </location>
</feature>
<keyword evidence="1" id="KW-0472">Membrane</keyword>
<keyword evidence="1" id="KW-1133">Transmembrane helix</keyword>
<evidence type="ECO:0000313" key="2">
    <source>
        <dbReference type="EMBL" id="KAG9991749.1"/>
    </source>
</evidence>
<protein>
    <submittedName>
        <fullName evidence="2">Uncharacterized protein</fullName>
    </submittedName>
</protein>
<dbReference type="EMBL" id="JAHFXS010000001">
    <property type="protein sequence ID" value="KAG9991749.1"/>
    <property type="molecule type" value="Genomic_DNA"/>
</dbReference>
<accession>A0A9P8K0L3</accession>
<gene>
    <name evidence="2" type="ORF">KCU98_g202</name>
</gene>
<keyword evidence="3" id="KW-1185">Reference proteome</keyword>
<name>A0A9P8K0L3_AURME</name>
<feature type="transmembrane region" description="Helical" evidence="1">
    <location>
        <begin position="140"/>
        <end position="161"/>
    </location>
</feature>
<evidence type="ECO:0000256" key="1">
    <source>
        <dbReference type="SAM" id="Phobius"/>
    </source>
</evidence>
<evidence type="ECO:0000313" key="3">
    <source>
        <dbReference type="Proteomes" id="UP000729357"/>
    </source>
</evidence>
<keyword evidence="1" id="KW-0812">Transmembrane</keyword>
<reference evidence="2" key="2">
    <citation type="submission" date="2021-08" db="EMBL/GenBank/DDBJ databases">
        <authorList>
            <person name="Gostincar C."/>
            <person name="Sun X."/>
            <person name="Song Z."/>
            <person name="Gunde-Cimerman N."/>
        </authorList>
    </citation>
    <scope>NUCLEOTIDE SEQUENCE</scope>
    <source>
        <strain evidence="2">EXF-9298</strain>
    </source>
</reference>